<feature type="region of interest" description="Disordered" evidence="1">
    <location>
        <begin position="1"/>
        <end position="28"/>
    </location>
</feature>
<gene>
    <name evidence="2" type="ORF">VXJ25_03810</name>
</gene>
<dbReference type="RefSeq" id="WP_330957892.1">
    <property type="nucleotide sequence ID" value="NZ_JAZGJQ010000003.1"/>
</dbReference>
<evidence type="ECO:0008006" key="4">
    <source>
        <dbReference type="Google" id="ProtNLM"/>
    </source>
</evidence>
<comment type="caution">
    <text evidence="2">The sequence shown here is derived from an EMBL/GenBank/DDBJ whole genome shotgun (WGS) entry which is preliminary data.</text>
</comment>
<feature type="compositionally biased region" description="Basic and acidic residues" evidence="1">
    <location>
        <begin position="15"/>
        <end position="28"/>
    </location>
</feature>
<dbReference type="Proteomes" id="UP001332931">
    <property type="component" value="Unassembled WGS sequence"/>
</dbReference>
<accession>A0ABU7R967</accession>
<organism evidence="2 3">
    <name type="scientific">Olsenella absiana</name>
    <dbReference type="NCBI Taxonomy" id="3115222"/>
    <lineage>
        <taxon>Bacteria</taxon>
        <taxon>Bacillati</taxon>
        <taxon>Actinomycetota</taxon>
        <taxon>Coriobacteriia</taxon>
        <taxon>Coriobacteriales</taxon>
        <taxon>Atopobiaceae</taxon>
        <taxon>Olsenella</taxon>
    </lineage>
</organism>
<evidence type="ECO:0000256" key="1">
    <source>
        <dbReference type="SAM" id="MobiDB-lite"/>
    </source>
</evidence>
<evidence type="ECO:0000313" key="3">
    <source>
        <dbReference type="Proteomes" id="UP001332931"/>
    </source>
</evidence>
<protein>
    <recommendedName>
        <fullName evidence="4">DUF559 domain-containing protein</fullName>
    </recommendedName>
</protein>
<evidence type="ECO:0000313" key="2">
    <source>
        <dbReference type="EMBL" id="MEE6147125.1"/>
    </source>
</evidence>
<name>A0ABU7R967_9ACTN</name>
<dbReference type="EMBL" id="JAZGJQ010000003">
    <property type="protein sequence ID" value="MEE6147125.1"/>
    <property type="molecule type" value="Genomic_DNA"/>
</dbReference>
<keyword evidence="3" id="KW-1185">Reference proteome</keyword>
<sequence length="329" mass="36261">MARGYGKSQSASIEAHARSAERRGRCLRPDDPAEAALLRQRVRGGTFVSPRRGLFARTRYWESLTPADRVLHVMRSVSDSTGSWGFRQAPAAIAHGLEVPLLDADVLNVRTSRTRPSGTGGVLVRQDPSHPLEFVMANEARVTTIARTLLDCLSELDFPRALSVADSYLRSRQVQLDDLRSELLALHVRGRGEREALDRALGVAKWANPLSENGGESYARATMLSLGFAAPQLQATFPDPLRPGHVFRVDFCWAAADGGLILGELDGLEKYYEPEMTGGRPVAEVMSRERIRESKLSLLGAKVVRFTFSDVLHTEGFRTLLNCAGVPRR</sequence>
<proteinExistence type="predicted"/>
<reference evidence="2 3" key="1">
    <citation type="submission" date="2024-01" db="EMBL/GenBank/DDBJ databases">
        <title>Description of Olsenella sp. nov., isolated from pig feces.</title>
        <authorList>
            <person name="Chang Y.-H."/>
        </authorList>
    </citation>
    <scope>NUCLEOTIDE SEQUENCE [LARGE SCALE GENOMIC DNA]</scope>
    <source>
        <strain evidence="2 3">YH-ols2223</strain>
    </source>
</reference>